<proteinExistence type="predicted"/>
<name>A0ACA9R3L3_9GLOM</name>
<feature type="non-terminal residue" evidence="1">
    <location>
        <position position="39"/>
    </location>
</feature>
<reference evidence="1" key="1">
    <citation type="submission" date="2021-06" db="EMBL/GenBank/DDBJ databases">
        <authorList>
            <person name="Kallberg Y."/>
            <person name="Tangrot J."/>
            <person name="Rosling A."/>
        </authorList>
    </citation>
    <scope>NUCLEOTIDE SEQUENCE</scope>
    <source>
        <strain evidence="1">28 12/20/2015</strain>
    </source>
</reference>
<evidence type="ECO:0000313" key="1">
    <source>
        <dbReference type="EMBL" id="CAG8774790.1"/>
    </source>
</evidence>
<feature type="non-terminal residue" evidence="1">
    <location>
        <position position="1"/>
    </location>
</feature>
<protein>
    <submittedName>
        <fullName evidence="1">11953_t:CDS:1</fullName>
    </submittedName>
</protein>
<dbReference type="Proteomes" id="UP000789366">
    <property type="component" value="Unassembled WGS sequence"/>
</dbReference>
<accession>A0ACA9R3L3</accession>
<dbReference type="EMBL" id="CAJVPW010056335">
    <property type="protein sequence ID" value="CAG8774790.1"/>
    <property type="molecule type" value="Genomic_DNA"/>
</dbReference>
<sequence length="39" mass="4519">VCIPCVEDLGIWFKQWNSKSVNKFSFENIKSNSNVKMVV</sequence>
<comment type="caution">
    <text evidence="1">The sequence shown here is derived from an EMBL/GenBank/DDBJ whole genome shotgun (WGS) entry which is preliminary data.</text>
</comment>
<organism evidence="1 2">
    <name type="scientific">Cetraspora pellucida</name>
    <dbReference type="NCBI Taxonomy" id="1433469"/>
    <lineage>
        <taxon>Eukaryota</taxon>
        <taxon>Fungi</taxon>
        <taxon>Fungi incertae sedis</taxon>
        <taxon>Mucoromycota</taxon>
        <taxon>Glomeromycotina</taxon>
        <taxon>Glomeromycetes</taxon>
        <taxon>Diversisporales</taxon>
        <taxon>Gigasporaceae</taxon>
        <taxon>Cetraspora</taxon>
    </lineage>
</organism>
<evidence type="ECO:0000313" key="2">
    <source>
        <dbReference type="Proteomes" id="UP000789366"/>
    </source>
</evidence>
<keyword evidence="2" id="KW-1185">Reference proteome</keyword>
<gene>
    <name evidence="1" type="ORF">SPELUC_LOCUS16003</name>
</gene>